<feature type="region of interest" description="Disordered" evidence="3">
    <location>
        <begin position="150"/>
        <end position="171"/>
    </location>
</feature>
<dbReference type="SMART" id="SM00358">
    <property type="entry name" value="DSRM"/>
    <property type="match status" value="1"/>
</dbReference>
<dbReference type="Gene3D" id="3.30.160.20">
    <property type="match status" value="1"/>
</dbReference>
<dbReference type="Gene3D" id="1.10.1520.10">
    <property type="entry name" value="Ribonuclease III domain"/>
    <property type="match status" value="1"/>
</dbReference>
<gene>
    <name evidence="6" type="ORF">MIND_00497100</name>
</gene>
<dbReference type="GO" id="GO:0004525">
    <property type="term" value="F:ribonuclease III activity"/>
    <property type="evidence" value="ECO:0007669"/>
    <property type="project" value="InterPro"/>
</dbReference>
<dbReference type="Proteomes" id="UP000636479">
    <property type="component" value="Unassembled WGS sequence"/>
</dbReference>
<evidence type="ECO:0000313" key="6">
    <source>
        <dbReference type="EMBL" id="KAF7307040.1"/>
    </source>
</evidence>
<dbReference type="RefSeq" id="XP_037222059.1">
    <property type="nucleotide sequence ID" value="XM_037361767.1"/>
</dbReference>
<keyword evidence="7" id="KW-1185">Reference proteome</keyword>
<dbReference type="AlphaFoldDB" id="A0A8H6SVN0"/>
<dbReference type="Pfam" id="PF00035">
    <property type="entry name" value="dsrm"/>
    <property type="match status" value="1"/>
</dbReference>
<name>A0A8H6SVN0_9AGAR</name>
<comment type="caution">
    <text evidence="6">The sequence shown here is derived from an EMBL/GenBank/DDBJ whole genome shotgun (WGS) entry which is preliminary data.</text>
</comment>
<evidence type="ECO:0000313" key="7">
    <source>
        <dbReference type="Proteomes" id="UP000636479"/>
    </source>
</evidence>
<evidence type="ECO:0008006" key="8">
    <source>
        <dbReference type="Google" id="ProtNLM"/>
    </source>
</evidence>
<sequence>MSIPPLLKIEGDYDVLLEIYTHSSLKDGSMLYNEEYGDVDRLIQRGTSTLNDGLYEHFFNKRPLLNVEQIADHVSKAVTPDKLREWCVSWNVKSKFRAAPGACDILDSPPDMERFLQAYIGALRLRNPQYQPLELPPPVPPAQYPGHTVQNSYPPTQSNYPQPPQVSAPTASGGITLQKIHEAAAKNGCAMSYEAQQISGPAHNPTWQAVAKIDGIPFGEATAKSQKAAKEEAARKAFVAKGWRA</sequence>
<evidence type="ECO:0000259" key="5">
    <source>
        <dbReference type="PROSITE" id="PS50142"/>
    </source>
</evidence>
<feature type="domain" description="RNase III" evidence="5">
    <location>
        <begin position="1"/>
        <end position="128"/>
    </location>
</feature>
<keyword evidence="1 2" id="KW-0694">RNA-binding</keyword>
<dbReference type="GeneID" id="59344283"/>
<dbReference type="InterPro" id="IPR036389">
    <property type="entry name" value="RNase_III_sf"/>
</dbReference>
<reference evidence="6" key="1">
    <citation type="submission" date="2020-05" db="EMBL/GenBank/DDBJ databases">
        <title>Mycena genomes resolve the evolution of fungal bioluminescence.</title>
        <authorList>
            <person name="Tsai I.J."/>
        </authorList>
    </citation>
    <scope>NUCLEOTIDE SEQUENCE</scope>
    <source>
        <strain evidence="6">171206Taipei</strain>
    </source>
</reference>
<feature type="domain" description="DRBM" evidence="4">
    <location>
        <begin position="175"/>
        <end position="238"/>
    </location>
</feature>
<organism evidence="6 7">
    <name type="scientific">Mycena indigotica</name>
    <dbReference type="NCBI Taxonomy" id="2126181"/>
    <lineage>
        <taxon>Eukaryota</taxon>
        <taxon>Fungi</taxon>
        <taxon>Dikarya</taxon>
        <taxon>Basidiomycota</taxon>
        <taxon>Agaricomycotina</taxon>
        <taxon>Agaricomycetes</taxon>
        <taxon>Agaricomycetidae</taxon>
        <taxon>Agaricales</taxon>
        <taxon>Marasmiineae</taxon>
        <taxon>Mycenaceae</taxon>
        <taxon>Mycena</taxon>
    </lineage>
</organism>
<dbReference type="GO" id="GO:0003723">
    <property type="term" value="F:RNA binding"/>
    <property type="evidence" value="ECO:0007669"/>
    <property type="project" value="UniProtKB-UniRule"/>
</dbReference>
<dbReference type="PROSITE" id="PS50137">
    <property type="entry name" value="DS_RBD"/>
    <property type="match status" value="1"/>
</dbReference>
<dbReference type="EMBL" id="JACAZF010000004">
    <property type="protein sequence ID" value="KAF7307040.1"/>
    <property type="molecule type" value="Genomic_DNA"/>
</dbReference>
<evidence type="ECO:0000256" key="1">
    <source>
        <dbReference type="ARBA" id="ARBA00022884"/>
    </source>
</evidence>
<evidence type="ECO:0000256" key="3">
    <source>
        <dbReference type="SAM" id="MobiDB-lite"/>
    </source>
</evidence>
<dbReference type="InterPro" id="IPR000999">
    <property type="entry name" value="RNase_III_dom"/>
</dbReference>
<feature type="compositionally biased region" description="Polar residues" evidence="3">
    <location>
        <begin position="150"/>
        <end position="160"/>
    </location>
</feature>
<dbReference type="SUPFAM" id="SSF69065">
    <property type="entry name" value="RNase III domain-like"/>
    <property type="match status" value="1"/>
</dbReference>
<accession>A0A8H6SVN0</accession>
<protein>
    <recommendedName>
        <fullName evidence="8">DRBM domain-containing protein</fullName>
    </recommendedName>
</protein>
<proteinExistence type="predicted"/>
<evidence type="ECO:0000256" key="2">
    <source>
        <dbReference type="PROSITE-ProRule" id="PRU00266"/>
    </source>
</evidence>
<dbReference type="OrthoDB" id="3353871at2759"/>
<evidence type="ECO:0000259" key="4">
    <source>
        <dbReference type="PROSITE" id="PS50137"/>
    </source>
</evidence>
<dbReference type="InterPro" id="IPR014720">
    <property type="entry name" value="dsRBD_dom"/>
</dbReference>
<dbReference type="PROSITE" id="PS50142">
    <property type="entry name" value="RNASE_3_2"/>
    <property type="match status" value="1"/>
</dbReference>
<dbReference type="SUPFAM" id="SSF54768">
    <property type="entry name" value="dsRNA-binding domain-like"/>
    <property type="match status" value="1"/>
</dbReference>
<dbReference type="GO" id="GO:0006396">
    <property type="term" value="P:RNA processing"/>
    <property type="evidence" value="ECO:0007669"/>
    <property type="project" value="InterPro"/>
</dbReference>